<dbReference type="Proteomes" id="UP000255233">
    <property type="component" value="Unassembled WGS sequence"/>
</dbReference>
<dbReference type="EMBL" id="UGVL01000001">
    <property type="protein sequence ID" value="SUE34580.1"/>
    <property type="molecule type" value="Genomic_DNA"/>
</dbReference>
<dbReference type="STRING" id="880526.GCA_000427365_02008"/>
<dbReference type="RefSeq" id="WP_027291573.1">
    <property type="nucleotide sequence ID" value="NZ_UGVL01000001.1"/>
</dbReference>
<evidence type="ECO:0000313" key="1">
    <source>
        <dbReference type="EMBL" id="SUE34580.1"/>
    </source>
</evidence>
<gene>
    <name evidence="1" type="ORF">NCTC11190_01812</name>
</gene>
<name>A0A379MUL8_9BACT</name>
<proteinExistence type="predicted"/>
<accession>A0A379MUL8</accession>
<organism evidence="1 2">
    <name type="scientific">Rikenella microfusus</name>
    <dbReference type="NCBI Taxonomy" id="28139"/>
    <lineage>
        <taxon>Bacteria</taxon>
        <taxon>Pseudomonadati</taxon>
        <taxon>Bacteroidota</taxon>
        <taxon>Bacteroidia</taxon>
        <taxon>Bacteroidales</taxon>
        <taxon>Rikenellaceae</taxon>
        <taxon>Rikenella</taxon>
    </lineage>
</organism>
<protein>
    <submittedName>
        <fullName evidence="1">Uncharacterized protein</fullName>
    </submittedName>
</protein>
<sequence length="118" mass="13174">MTFSIQLLLEEVYYPDSDGRIAIPLRAFFEAHLHAPGIDEIPDEGLPLTAYTYYLDGAEAGNFYMLPGGVAAQSIDTPLFLKSNFLTWQPQTRWGSYHDMCFGKRTPPAPTISSSRTP</sequence>
<evidence type="ECO:0000313" key="2">
    <source>
        <dbReference type="Proteomes" id="UP000255233"/>
    </source>
</evidence>
<keyword evidence="2" id="KW-1185">Reference proteome</keyword>
<reference evidence="1 2" key="1">
    <citation type="submission" date="2018-06" db="EMBL/GenBank/DDBJ databases">
        <authorList>
            <consortium name="Pathogen Informatics"/>
            <person name="Doyle S."/>
        </authorList>
    </citation>
    <scope>NUCLEOTIDE SEQUENCE [LARGE SCALE GENOMIC DNA]</scope>
    <source>
        <strain evidence="1 2">NCTC11190</strain>
    </source>
</reference>
<dbReference type="AlphaFoldDB" id="A0A379MUL8"/>
<dbReference type="OrthoDB" id="1488462at2"/>